<name>A0AB39MQQ8_9ACTN</name>
<protein>
    <submittedName>
        <fullName evidence="2">DUF4913 domain-containing protein</fullName>
    </submittedName>
</protein>
<proteinExistence type="predicted"/>
<gene>
    <name evidence="2" type="ORF">AB5J58_47470</name>
</gene>
<dbReference type="Pfam" id="PF16259">
    <property type="entry name" value="DUF4913"/>
    <property type="match status" value="1"/>
</dbReference>
<evidence type="ECO:0000256" key="1">
    <source>
        <dbReference type="SAM" id="MobiDB-lite"/>
    </source>
</evidence>
<dbReference type="EMBL" id="CP163431">
    <property type="protein sequence ID" value="XDQ07371.1"/>
    <property type="molecule type" value="Genomic_DNA"/>
</dbReference>
<evidence type="ECO:0000313" key="2">
    <source>
        <dbReference type="EMBL" id="XDQ07371.1"/>
    </source>
</evidence>
<dbReference type="InterPro" id="IPR032584">
    <property type="entry name" value="DUF4913"/>
</dbReference>
<feature type="region of interest" description="Disordered" evidence="1">
    <location>
        <begin position="1"/>
        <end position="51"/>
    </location>
</feature>
<sequence>MRTAPLADGEGTGDPMGPWDEAAVPADVPTAGSADPAGEEPGAEPQDDPPFVLYKEGEDFGEAVEGLALWVHGLLLPVYGREISSTAPWCPRWYDHMEAVAQLYGLWMAWQDLTGSRAPLTGPAMWHRDFLTPAMNTLRDPSGVFAGCKPGQHRAKESPPIEEPAPDAPPPTT</sequence>
<accession>A0AB39MQQ8</accession>
<feature type="compositionally biased region" description="Acidic residues" evidence="1">
    <location>
        <begin position="37"/>
        <end position="47"/>
    </location>
</feature>
<dbReference type="AlphaFoldDB" id="A0AB39MQQ8"/>
<organism evidence="2">
    <name type="scientific">Streptomyces sp. R08</name>
    <dbReference type="NCBI Taxonomy" id="3238624"/>
    <lineage>
        <taxon>Bacteria</taxon>
        <taxon>Bacillati</taxon>
        <taxon>Actinomycetota</taxon>
        <taxon>Actinomycetes</taxon>
        <taxon>Kitasatosporales</taxon>
        <taxon>Streptomycetaceae</taxon>
        <taxon>Streptomyces</taxon>
    </lineage>
</organism>
<feature type="region of interest" description="Disordered" evidence="1">
    <location>
        <begin position="148"/>
        <end position="173"/>
    </location>
</feature>
<dbReference type="RefSeq" id="WP_369192156.1">
    <property type="nucleotide sequence ID" value="NZ_CP163431.1"/>
</dbReference>
<feature type="compositionally biased region" description="Pro residues" evidence="1">
    <location>
        <begin position="161"/>
        <end position="173"/>
    </location>
</feature>
<reference evidence="2" key="1">
    <citation type="submission" date="2024-07" db="EMBL/GenBank/DDBJ databases">
        <authorList>
            <person name="Yu S.T."/>
        </authorList>
    </citation>
    <scope>NUCLEOTIDE SEQUENCE</scope>
    <source>
        <strain evidence="2">R08</strain>
    </source>
</reference>